<organism evidence="7">
    <name type="scientific">Triticum aestivum</name>
    <name type="common">Wheat</name>
    <dbReference type="NCBI Taxonomy" id="4565"/>
    <lineage>
        <taxon>Eukaryota</taxon>
        <taxon>Viridiplantae</taxon>
        <taxon>Streptophyta</taxon>
        <taxon>Embryophyta</taxon>
        <taxon>Tracheophyta</taxon>
        <taxon>Spermatophyta</taxon>
        <taxon>Magnoliopsida</taxon>
        <taxon>Liliopsida</taxon>
        <taxon>Poales</taxon>
        <taxon>Poaceae</taxon>
        <taxon>BOP clade</taxon>
        <taxon>Pooideae</taxon>
        <taxon>Triticodae</taxon>
        <taxon>Triticeae</taxon>
        <taxon>Triticinae</taxon>
        <taxon>Triticum</taxon>
    </lineage>
</organism>
<evidence type="ECO:0000256" key="1">
    <source>
        <dbReference type="ARBA" id="ARBA00004156"/>
    </source>
</evidence>
<feature type="compositionally biased region" description="Acidic residues" evidence="6">
    <location>
        <begin position="330"/>
        <end position="346"/>
    </location>
</feature>
<evidence type="ECO:0000313" key="8">
    <source>
        <dbReference type="Proteomes" id="UP000019116"/>
    </source>
</evidence>
<dbReference type="GO" id="GO:0006891">
    <property type="term" value="P:intra-Golgi vesicle-mediated transport"/>
    <property type="evidence" value="ECO:0000318"/>
    <property type="project" value="GO_Central"/>
</dbReference>
<dbReference type="PRINTS" id="PR00320">
    <property type="entry name" value="GPROTEINBRPT"/>
</dbReference>
<dbReference type="Gramene" id="TraesCLE_scaffold_013226_01G000100.1">
    <property type="protein sequence ID" value="TraesCLE_scaffold_013226_01G000100.1"/>
    <property type="gene ID" value="TraesCLE_scaffold_013226_01G000100"/>
</dbReference>
<name>A0A3B6A386_WHEAT</name>
<dbReference type="Gramene" id="TraesWEE_scaffold_049455_01G000100.1">
    <property type="protein sequence ID" value="TraesWEE_scaffold_049455_01G000100.1"/>
    <property type="gene ID" value="TraesWEE_scaffold_049455_01G000100"/>
</dbReference>
<dbReference type="GO" id="GO:0006890">
    <property type="term" value="P:retrograde vesicle-mediated transport, Golgi to endoplasmic reticulum"/>
    <property type="evidence" value="ECO:0000318"/>
    <property type="project" value="GO_Central"/>
</dbReference>
<dbReference type="GO" id="GO:0006886">
    <property type="term" value="P:intracellular protein transport"/>
    <property type="evidence" value="ECO:0000318"/>
    <property type="project" value="GO_Central"/>
</dbReference>
<protein>
    <submittedName>
        <fullName evidence="7">Uncharacterized protein</fullName>
    </submittedName>
</protein>
<keyword evidence="8" id="KW-1185">Reference proteome</keyword>
<feature type="repeat" description="WD" evidence="5">
    <location>
        <begin position="148"/>
        <end position="189"/>
    </location>
</feature>
<dbReference type="Pfam" id="PF00400">
    <property type="entry name" value="WD40"/>
    <property type="match status" value="2"/>
</dbReference>
<dbReference type="SUPFAM" id="SSF50978">
    <property type="entry name" value="WD40 repeat-like"/>
    <property type="match status" value="1"/>
</dbReference>
<dbReference type="PANTHER" id="PTHR19876">
    <property type="entry name" value="COATOMER"/>
    <property type="match status" value="1"/>
</dbReference>
<dbReference type="AlphaFoldDB" id="A0A3B6A386"/>
<keyword evidence="3" id="KW-0677">Repeat</keyword>
<dbReference type="InterPro" id="IPR020472">
    <property type="entry name" value="WD40_PAC1"/>
</dbReference>
<dbReference type="STRING" id="4565.A0A3B6A386"/>
<feature type="repeat" description="WD" evidence="5">
    <location>
        <begin position="112"/>
        <end position="137"/>
    </location>
</feature>
<dbReference type="Gramene" id="TraesCS1D02G434700.1">
    <property type="protein sequence ID" value="TraesCS1D02G434700.1"/>
    <property type="gene ID" value="TraesCS1D02G434700"/>
</dbReference>
<dbReference type="SMR" id="A0A3B6A386"/>
<reference evidence="7" key="2">
    <citation type="submission" date="2018-10" db="UniProtKB">
        <authorList>
            <consortium name="EnsemblPlants"/>
        </authorList>
    </citation>
    <scope>IDENTIFICATION</scope>
</reference>
<sequence>MDVHSDPLKPWIMASHADGNVSIWDYQTEAKVSEFRVSDVEGTDTWHNTHWICSAKFIAPKDWIVAGGGDGYIYVVSYKMRELNMTTQQVKKFKAHGGIRFFMGEKDRGKWVESLAVHPTQPYVLSASMDNLIKLWNHDSNWDCIWSFSGHDSFVKHVMFSPDGNHFASASDDCTVKIWNIRKPKAIATLACGQDAQQHVAYFSRGDSQYVITGSLRGSARVWNLQTNKKTKILPGTTPENKDLEGLDYEVHGCNIGVINLDQDNTNPVLITVSKDMSISFLDQTSYAPRFEELNDLSRGPPQDFAYIESTRSLVIACPRGIAIVDMSEQMDDDMSDNTNDDTNEDTDVRPKRRRLEPKWMADYVMIKD</sequence>
<dbReference type="OMA" id="WIMASHA"/>
<dbReference type="GO" id="GO:0030126">
    <property type="term" value="C:COPI vesicle coat"/>
    <property type="evidence" value="ECO:0000318"/>
    <property type="project" value="GO_Central"/>
</dbReference>
<keyword evidence="4" id="KW-0968">Cytoplasmic vesicle</keyword>
<comment type="subcellular location">
    <subcellularLocation>
        <location evidence="1">Cytoplasmic vesicle membrane</location>
    </subcellularLocation>
</comment>
<proteinExistence type="predicted"/>
<evidence type="ECO:0000256" key="6">
    <source>
        <dbReference type="SAM" id="MobiDB-lite"/>
    </source>
</evidence>
<dbReference type="Gramene" id="TraesROB_scaffold_021139_01G000100.1">
    <property type="protein sequence ID" value="TraesROB_scaffold_021139_01G000100.1"/>
    <property type="gene ID" value="TraesROB_scaffold_021139_01G000100"/>
</dbReference>
<dbReference type="InterPro" id="IPR036322">
    <property type="entry name" value="WD40_repeat_dom_sf"/>
</dbReference>
<dbReference type="PANTHER" id="PTHR19876:SF68">
    <property type="entry name" value="COATOMER SUBUNIT BETA'-2"/>
    <property type="match status" value="1"/>
</dbReference>
<dbReference type="Gene3D" id="2.130.10.10">
    <property type="entry name" value="YVTN repeat-like/Quinoprotein amine dehydrogenase"/>
    <property type="match status" value="1"/>
</dbReference>
<dbReference type="Gramene" id="TraesCAD_scaffold_029540_01G000800.1">
    <property type="protein sequence ID" value="TraesCAD_scaffold_029540_01G000800.1"/>
    <property type="gene ID" value="TraesCAD_scaffold_029540_01G000800"/>
</dbReference>
<dbReference type="Gramene" id="TraesCS1D03G0999100.1">
    <property type="protein sequence ID" value="TraesCS1D03G0999100.1.CDS"/>
    <property type="gene ID" value="TraesCS1D03G0999100"/>
</dbReference>
<dbReference type="InterPro" id="IPR015943">
    <property type="entry name" value="WD40/YVTN_repeat-like_dom_sf"/>
</dbReference>
<dbReference type="PROSITE" id="PS50294">
    <property type="entry name" value="WD_REPEATS_REGION"/>
    <property type="match status" value="1"/>
</dbReference>
<dbReference type="PROSITE" id="PS50082">
    <property type="entry name" value="WD_REPEATS_2"/>
    <property type="match status" value="2"/>
</dbReference>
<evidence type="ECO:0000313" key="7">
    <source>
        <dbReference type="EnsemblPlants" id="TraesCS1D02G434700.1"/>
    </source>
</evidence>
<dbReference type="InterPro" id="IPR001680">
    <property type="entry name" value="WD40_rpt"/>
</dbReference>
<dbReference type="SMART" id="SM00320">
    <property type="entry name" value="WD40"/>
    <property type="match status" value="5"/>
</dbReference>
<evidence type="ECO:0000256" key="3">
    <source>
        <dbReference type="ARBA" id="ARBA00022737"/>
    </source>
</evidence>
<gene>
    <name evidence="7" type="primary">LOC123178203</name>
</gene>
<dbReference type="OrthoDB" id="10261470at2759"/>
<keyword evidence="2 5" id="KW-0853">WD repeat</keyword>
<accession>A0A3B6A386</accession>
<feature type="region of interest" description="Disordered" evidence="6">
    <location>
        <begin position="330"/>
        <end position="352"/>
    </location>
</feature>
<dbReference type="EnsemblPlants" id="TraesCS1D02G434700.1">
    <property type="protein sequence ID" value="TraesCS1D02G434700.1"/>
    <property type="gene ID" value="TraesCS1D02G434700"/>
</dbReference>
<evidence type="ECO:0000256" key="2">
    <source>
        <dbReference type="ARBA" id="ARBA00022574"/>
    </source>
</evidence>
<evidence type="ECO:0000256" key="4">
    <source>
        <dbReference type="ARBA" id="ARBA00023329"/>
    </source>
</evidence>
<reference evidence="7" key="1">
    <citation type="submission" date="2018-08" db="EMBL/GenBank/DDBJ databases">
        <authorList>
            <person name="Rossello M."/>
        </authorList>
    </citation>
    <scope>NUCLEOTIDE SEQUENCE [LARGE SCALE GENOMIC DNA]</scope>
    <source>
        <strain evidence="7">cv. Chinese Spring</strain>
    </source>
</reference>
<dbReference type="GO" id="GO:0006888">
    <property type="term" value="P:endoplasmic reticulum to Golgi vesicle-mediated transport"/>
    <property type="evidence" value="ECO:0000318"/>
    <property type="project" value="GO_Central"/>
</dbReference>
<dbReference type="InterPro" id="IPR050844">
    <property type="entry name" value="Coatomer_complex_subunit"/>
</dbReference>
<evidence type="ECO:0000256" key="5">
    <source>
        <dbReference type="PROSITE-ProRule" id="PRU00221"/>
    </source>
</evidence>
<dbReference type="Proteomes" id="UP000019116">
    <property type="component" value="Chromosome 1D"/>
</dbReference>